<organism evidence="3 4">
    <name type="scientific">Streptomyces monticola</name>
    <dbReference type="NCBI Taxonomy" id="2666263"/>
    <lineage>
        <taxon>Bacteria</taxon>
        <taxon>Bacillati</taxon>
        <taxon>Actinomycetota</taxon>
        <taxon>Actinomycetes</taxon>
        <taxon>Kitasatosporales</taxon>
        <taxon>Streptomycetaceae</taxon>
        <taxon>Streptomyces</taxon>
    </lineage>
</organism>
<proteinExistence type="predicted"/>
<protein>
    <submittedName>
        <fullName evidence="3">Uncharacterized protein</fullName>
    </submittedName>
</protein>
<comment type="caution">
    <text evidence="3">The sequence shown here is derived from an EMBL/GenBank/DDBJ whole genome shotgun (WGS) entry which is preliminary data.</text>
</comment>
<keyword evidence="2" id="KW-1133">Transmembrane helix</keyword>
<sequence length="236" mass="26450">MATRVWLRTTVTTGPASKKQQRPEPDGRVTRAIQAAPVDAPEDRRTAAALAYPERVLPPGGVKEYRKARRSGFRAFTLWADPYRQQVYAHVVTRQSAEGKAVAYEVLGAAQEPLATVVRDRALTKGIRTRWTVMQHGAAELSGGKGHPVWWFVWWLISPIQLSIIVLSFLGGHGDVARMPRRMKWRRDGRTELDWDSPHLKVSEHALDPRVAAGLVALLESHDGVFGTSWDDDLKF</sequence>
<feature type="transmembrane region" description="Helical" evidence="2">
    <location>
        <begin position="149"/>
        <end position="172"/>
    </location>
</feature>
<reference evidence="4" key="1">
    <citation type="journal article" date="2019" name="Int. J. Syst. Evol. Microbiol.">
        <title>The Global Catalogue of Microorganisms (GCM) 10K type strain sequencing project: providing services to taxonomists for standard genome sequencing and annotation.</title>
        <authorList>
            <consortium name="The Broad Institute Genomics Platform"/>
            <consortium name="The Broad Institute Genome Sequencing Center for Infectious Disease"/>
            <person name="Wu L."/>
            <person name="Ma J."/>
        </authorList>
    </citation>
    <scope>NUCLEOTIDE SEQUENCE [LARGE SCALE GENOMIC DNA]</scope>
    <source>
        <strain evidence="4">SYNS20</strain>
    </source>
</reference>
<dbReference type="EMBL" id="JBHTCF010000001">
    <property type="protein sequence ID" value="MFC7303252.1"/>
    <property type="molecule type" value="Genomic_DNA"/>
</dbReference>
<keyword evidence="2" id="KW-0472">Membrane</keyword>
<evidence type="ECO:0000256" key="2">
    <source>
        <dbReference type="SAM" id="Phobius"/>
    </source>
</evidence>
<name>A0ABW2JBQ7_9ACTN</name>
<keyword evidence="2" id="KW-0812">Transmembrane</keyword>
<gene>
    <name evidence="3" type="ORF">ACFQVC_03365</name>
</gene>
<accession>A0ABW2JBQ7</accession>
<dbReference type="Proteomes" id="UP001596523">
    <property type="component" value="Unassembled WGS sequence"/>
</dbReference>
<keyword evidence="4" id="KW-1185">Reference proteome</keyword>
<feature type="region of interest" description="Disordered" evidence="1">
    <location>
        <begin position="8"/>
        <end position="30"/>
    </location>
</feature>
<evidence type="ECO:0000313" key="4">
    <source>
        <dbReference type="Proteomes" id="UP001596523"/>
    </source>
</evidence>
<dbReference type="RefSeq" id="WP_381826193.1">
    <property type="nucleotide sequence ID" value="NZ_JBHTCF010000001.1"/>
</dbReference>
<evidence type="ECO:0000313" key="3">
    <source>
        <dbReference type="EMBL" id="MFC7303252.1"/>
    </source>
</evidence>
<evidence type="ECO:0000256" key="1">
    <source>
        <dbReference type="SAM" id="MobiDB-lite"/>
    </source>
</evidence>